<dbReference type="SUPFAM" id="SSF51445">
    <property type="entry name" value="(Trans)glycosidases"/>
    <property type="match status" value="1"/>
</dbReference>
<dbReference type="Proteomes" id="UP000095280">
    <property type="component" value="Unplaced"/>
</dbReference>
<dbReference type="GO" id="GO:0005737">
    <property type="term" value="C:cytoplasm"/>
    <property type="evidence" value="ECO:0007669"/>
    <property type="project" value="TreeGrafter"/>
</dbReference>
<dbReference type="InterPro" id="IPR013780">
    <property type="entry name" value="Glyco_hydro_b"/>
</dbReference>
<dbReference type="InterPro" id="IPR017853">
    <property type="entry name" value="GH"/>
</dbReference>
<feature type="domain" description="Alpha-amylase/branching enzyme C-terminal all beta" evidence="2">
    <location>
        <begin position="483"/>
        <end position="535"/>
    </location>
</feature>
<evidence type="ECO:0000256" key="1">
    <source>
        <dbReference type="SAM" id="MobiDB-lite"/>
    </source>
</evidence>
<evidence type="ECO:0000313" key="4">
    <source>
        <dbReference type="WBParaSite" id="maker-unitig_31524-snap-gene-0.2-mRNA-1"/>
    </source>
</evidence>
<feature type="region of interest" description="Disordered" evidence="1">
    <location>
        <begin position="1"/>
        <end position="23"/>
    </location>
</feature>
<keyword evidence="3" id="KW-1185">Reference proteome</keyword>
<proteinExistence type="predicted"/>
<dbReference type="WBParaSite" id="maker-unitig_31524-snap-gene-0.2-mRNA-1">
    <property type="protein sequence ID" value="maker-unitig_31524-snap-gene-0.2-mRNA-1"/>
    <property type="gene ID" value="maker-unitig_31524-snap-gene-0.2"/>
</dbReference>
<dbReference type="Pfam" id="PF02806">
    <property type="entry name" value="Alpha-amylase_C"/>
    <property type="match status" value="1"/>
</dbReference>
<evidence type="ECO:0000313" key="3">
    <source>
        <dbReference type="Proteomes" id="UP000095280"/>
    </source>
</evidence>
<dbReference type="GO" id="GO:0003844">
    <property type="term" value="F:1,4-alpha-glucan branching enzyme activity"/>
    <property type="evidence" value="ECO:0007669"/>
    <property type="project" value="TreeGrafter"/>
</dbReference>
<dbReference type="GO" id="GO:0005978">
    <property type="term" value="P:glycogen biosynthetic process"/>
    <property type="evidence" value="ECO:0007669"/>
    <property type="project" value="TreeGrafter"/>
</dbReference>
<dbReference type="PANTHER" id="PTHR43651">
    <property type="entry name" value="1,4-ALPHA-GLUCAN-BRANCHING ENZYME"/>
    <property type="match status" value="1"/>
</dbReference>
<sequence length="607" mass="67965">PPWKRARASAAENPSSRSCSSSIPSYLREATKPSWRPCATTGLRSEWRRIEEADGIRAPVAVAATASSASRWTRTARCAAGVGAERTGRLPARRLQQLARDQYPFVKQPFGKWTLVIPPKPDGKPAIEHNSVIKLLIIGPQGQRLDRCRRSGPAATVYEQRLWNPPKPYNRASQQLRIYEAHVGISSPEERVPPTTLLQGERASQGAGRSATTASSSWPVMEHAYYGQLRLPDQPLSSPPQPLRHPPCELKQLIDAAHSMGIIVLLTLCTRDHGLQQHHRRLNHTASTDSASMAACPWLYHHHGAQPHHFSGHYDEYFGMSVESVTGVLTYLALANWLLHKAQPFVITVAEEVSGLRPLAGQLSTAATASTTGLAMAVPTLWIKLLKGVRPTQDWDVAKICFELENRRYARRRPSPTPSRTIRLCGWTSPAWQRRVYYYARRQFNLVYDKLLRYQHLNNFDAAMNLAEPGSAGWHRGPGTLTRKHNATKVVAFERGGLLFAVNWHWASSFTDYRLGAVAEPGRYRICAHTDRRSSADTTRRGREIHAILHPPGDFDGALQLAAAVACPGRCAPWFWPGRTRARRLIVMDYQCLDWTGKACKDRLRSR</sequence>
<organism evidence="3 4">
    <name type="scientific">Macrostomum lignano</name>
    <dbReference type="NCBI Taxonomy" id="282301"/>
    <lineage>
        <taxon>Eukaryota</taxon>
        <taxon>Metazoa</taxon>
        <taxon>Spiralia</taxon>
        <taxon>Lophotrochozoa</taxon>
        <taxon>Platyhelminthes</taxon>
        <taxon>Rhabditophora</taxon>
        <taxon>Macrostomorpha</taxon>
        <taxon>Macrostomida</taxon>
        <taxon>Macrostomidae</taxon>
        <taxon>Macrostomum</taxon>
    </lineage>
</organism>
<dbReference type="AlphaFoldDB" id="A0A1I8FEI0"/>
<dbReference type="InterPro" id="IPR006048">
    <property type="entry name" value="A-amylase/branching_C"/>
</dbReference>
<reference evidence="4" key="1">
    <citation type="submission" date="2016-11" db="UniProtKB">
        <authorList>
            <consortium name="WormBaseParasite"/>
        </authorList>
    </citation>
    <scope>IDENTIFICATION</scope>
</reference>
<name>A0A1I8FEI0_9PLAT</name>
<dbReference type="GO" id="GO:0043169">
    <property type="term" value="F:cation binding"/>
    <property type="evidence" value="ECO:0007669"/>
    <property type="project" value="InterPro"/>
</dbReference>
<evidence type="ECO:0000259" key="2">
    <source>
        <dbReference type="Pfam" id="PF02806"/>
    </source>
</evidence>
<protein>
    <submittedName>
        <fullName evidence="4">Alpha-amylase_C domain-containing protein</fullName>
    </submittedName>
</protein>
<dbReference type="PANTHER" id="PTHR43651:SF3">
    <property type="entry name" value="1,4-ALPHA-GLUCAN-BRANCHING ENZYME"/>
    <property type="match status" value="1"/>
</dbReference>
<dbReference type="Gene3D" id="2.60.40.1180">
    <property type="entry name" value="Golgi alpha-mannosidase II"/>
    <property type="match status" value="1"/>
</dbReference>
<accession>A0A1I8FEI0</accession>
<dbReference type="Gene3D" id="3.20.20.80">
    <property type="entry name" value="Glycosidases"/>
    <property type="match status" value="2"/>
</dbReference>